<accession>A0A1B2I4G6</accession>
<dbReference type="GeneID" id="83057635"/>
<dbReference type="EMBL" id="CP016757">
    <property type="protein sequence ID" value="ANZ44878.1"/>
    <property type="molecule type" value="Genomic_DNA"/>
</dbReference>
<protein>
    <submittedName>
        <fullName evidence="1">Uncharacterized protein</fullName>
    </submittedName>
</protein>
<dbReference type="KEGG" id="cpor:BED41_07195"/>
<sequence length="210" mass="22785">MLPPEVGLCRIEKLQFAPESRWEEAVVVEPGGLMTELSAWLDSLRGGRLGFEAFFGMPYDGGRLSAFIGMRLEISDEIRSLIADAAKFFPAWRPVSVGGLLAETERRLGLRLFAGEPAFMELGLINRWKSFGGLTFWRRGEGYPSGKFTEALAAAPRYLGNLPAPPAIETAYSAPVPHWFGVSVASPSAEGGYLLDMKAAAAYLEAAALI</sequence>
<name>A0A1B2I4G6_9BACT</name>
<evidence type="ECO:0000313" key="2">
    <source>
        <dbReference type="Proteomes" id="UP000093044"/>
    </source>
</evidence>
<dbReference type="AlphaFoldDB" id="A0A1B2I4G6"/>
<dbReference type="RefSeq" id="WP_066744429.1">
    <property type="nucleotide sequence ID" value="NZ_CP016757.1"/>
</dbReference>
<dbReference type="OrthoDB" id="5815at2"/>
<gene>
    <name evidence="1" type="ORF">BED41_07195</name>
</gene>
<organism evidence="1 2">
    <name type="scientific">Cloacibacillus porcorum</name>
    <dbReference type="NCBI Taxonomy" id="1197717"/>
    <lineage>
        <taxon>Bacteria</taxon>
        <taxon>Thermotogati</taxon>
        <taxon>Synergistota</taxon>
        <taxon>Synergistia</taxon>
        <taxon>Synergistales</taxon>
        <taxon>Synergistaceae</taxon>
        <taxon>Cloacibacillus</taxon>
    </lineage>
</organism>
<keyword evidence="2" id="KW-1185">Reference proteome</keyword>
<reference evidence="1" key="1">
    <citation type="submission" date="2016-08" db="EMBL/GenBank/DDBJ databases">
        <title>Complete genome of Cloacibacillus porcorum.</title>
        <authorList>
            <person name="Looft T."/>
            <person name="Bayles D.O."/>
            <person name="Alt D.P."/>
        </authorList>
    </citation>
    <scope>NUCLEOTIDE SEQUENCE [LARGE SCALE GENOMIC DNA]</scope>
    <source>
        <strain evidence="1">CL-84</strain>
    </source>
</reference>
<dbReference type="Proteomes" id="UP000093044">
    <property type="component" value="Chromosome"/>
</dbReference>
<proteinExistence type="predicted"/>
<evidence type="ECO:0000313" key="1">
    <source>
        <dbReference type="EMBL" id="ANZ44878.1"/>
    </source>
</evidence>
<dbReference type="STRING" id="1197717.BED41_07195"/>